<reference evidence="4" key="1">
    <citation type="submission" date="2019-10" db="EMBL/GenBank/DDBJ databases">
        <authorList>
            <consortium name="DOE Joint Genome Institute"/>
            <person name="Kuo A."/>
            <person name="Miyauchi S."/>
            <person name="Kiss E."/>
            <person name="Drula E."/>
            <person name="Kohler A."/>
            <person name="Sanchez-Garcia M."/>
            <person name="Andreopoulos B."/>
            <person name="Barry K.W."/>
            <person name="Bonito G."/>
            <person name="Buee M."/>
            <person name="Carver A."/>
            <person name="Chen C."/>
            <person name="Cichocki N."/>
            <person name="Clum A."/>
            <person name="Culley D."/>
            <person name="Crous P.W."/>
            <person name="Fauchery L."/>
            <person name="Girlanda M."/>
            <person name="Hayes R."/>
            <person name="Keri Z."/>
            <person name="LaButti K."/>
            <person name="Lipzen A."/>
            <person name="Lombard V."/>
            <person name="Magnuson J."/>
            <person name="Maillard F."/>
            <person name="Morin E."/>
            <person name="Murat C."/>
            <person name="Nolan M."/>
            <person name="Ohm R."/>
            <person name="Pangilinan J."/>
            <person name="Pereira M."/>
            <person name="Perotto S."/>
            <person name="Peter M."/>
            <person name="Riley R."/>
            <person name="Sitrit Y."/>
            <person name="Stielow B."/>
            <person name="Szollosi G."/>
            <person name="Zifcakova L."/>
            <person name="Stursova M."/>
            <person name="Spatafora J.W."/>
            <person name="Tedersoo L."/>
            <person name="Vaario L.-M."/>
            <person name="Yamada A."/>
            <person name="Yan M."/>
            <person name="Wang P."/>
            <person name="Xu J."/>
            <person name="Bruns T."/>
            <person name="Baldrian P."/>
            <person name="Vilgalys R."/>
            <person name="Henrissat B."/>
            <person name="Grigoriev I.V."/>
            <person name="Hibbett D."/>
            <person name="Nagy L.G."/>
            <person name="Martin F.M."/>
        </authorList>
    </citation>
    <scope>NUCLEOTIDE SEQUENCE</scope>
    <source>
        <strain evidence="4">Prilba</strain>
    </source>
</reference>
<dbReference type="PANTHER" id="PTHR12048">
    <property type="entry name" value="CCAAT-BINDING FACTOR-RELATED"/>
    <property type="match status" value="1"/>
</dbReference>
<dbReference type="Proteomes" id="UP000759537">
    <property type="component" value="Unassembled WGS sequence"/>
</dbReference>
<dbReference type="Pfam" id="PF03914">
    <property type="entry name" value="CBF"/>
    <property type="match status" value="1"/>
</dbReference>
<evidence type="ECO:0000259" key="3">
    <source>
        <dbReference type="Pfam" id="PF03914"/>
    </source>
</evidence>
<feature type="region of interest" description="Disordered" evidence="2">
    <location>
        <begin position="283"/>
        <end position="311"/>
    </location>
</feature>
<dbReference type="GO" id="GO:0005634">
    <property type="term" value="C:nucleus"/>
    <property type="evidence" value="ECO:0007669"/>
    <property type="project" value="UniProtKB-ARBA"/>
</dbReference>
<evidence type="ECO:0000313" key="5">
    <source>
        <dbReference type="Proteomes" id="UP000759537"/>
    </source>
</evidence>
<evidence type="ECO:0000256" key="1">
    <source>
        <dbReference type="ARBA" id="ARBA00007797"/>
    </source>
</evidence>
<proteinExistence type="inferred from homology"/>
<comment type="caution">
    <text evidence="4">The sequence shown here is derived from an EMBL/GenBank/DDBJ whole genome shotgun (WGS) entry which is preliminary data.</text>
</comment>
<evidence type="ECO:0000256" key="2">
    <source>
        <dbReference type="SAM" id="MobiDB-lite"/>
    </source>
</evidence>
<protein>
    <submittedName>
        <fullName evidence="4">CBF-domain-containing protein</fullName>
    </submittedName>
</protein>
<name>A0A9P5TBS8_9AGAM</name>
<dbReference type="SUPFAM" id="SSF48371">
    <property type="entry name" value="ARM repeat"/>
    <property type="match status" value="1"/>
</dbReference>
<evidence type="ECO:0000313" key="4">
    <source>
        <dbReference type="EMBL" id="KAF8484068.1"/>
    </source>
</evidence>
<organism evidence="4 5">
    <name type="scientific">Russula ochroleuca</name>
    <dbReference type="NCBI Taxonomy" id="152965"/>
    <lineage>
        <taxon>Eukaryota</taxon>
        <taxon>Fungi</taxon>
        <taxon>Dikarya</taxon>
        <taxon>Basidiomycota</taxon>
        <taxon>Agaricomycotina</taxon>
        <taxon>Agaricomycetes</taxon>
        <taxon>Russulales</taxon>
        <taxon>Russulaceae</taxon>
        <taxon>Russula</taxon>
    </lineage>
</organism>
<keyword evidence="5" id="KW-1185">Reference proteome</keyword>
<sequence>MLNSPSSKAKLLIPASPGWFDFLPPLPTTSKPVVSQSASQIATLLDRASSLHASELSTFSALPKATGGSASDRAFLRNILSGGTLSDRLSALTLMAQGAPLHNIRALEALKDLTERGRGGISASQDGEKGKAKATGREDRLKAARAIMDWWVGGGAPTRKLRYFRDQPLLHPDVTDQHLIIWYFEDWLKNYFFSYLQILEAFSLDPLQYVRMQSLALISTLLRSHPEQEQNLLRLLVNKLGDTESTICARTSYHLLHILQEHPAMKTIVIQETTALIMRPTAPMLPSTASHPQPNRHIRISKGQESAPKREKNVWPRKLIDVYFQLFRDVVGERESEPADDVTPTKEELKDKGKDKINRRKEPQKGRSKEVRGAAGFTEVQDENAKLLGAILTGINRALPYAQFGGEDVEFEKHMGTLFLLVHTSTFNISLRALTLIQQIAASSPATSPIVPRFYRALYASLLDPRLHTARNQALFLNLLFKSLKADPHQSRVLAFVKRFCQVLVGGFGGSEFVADPSLFSVSPGLRTLIDQAPLHGAEGEEYDPYKREPQYAHAQSSAVWELLTTRTQRLHLLARQLLSDEPLTSSPDLTLYTLTHFLDRFVYKNPKKAGARGTSAMQPSMAGGAGGVSRVRADVQETPLNVDGWWRRGEGSVAADQVFFQRYFAQKHGKEQVRAAKVDKRKAKDHDSDAKSDGAIEPEGGSSDEDSDPEEAVIWKAMKASMPKATGDDDDGDEDVDIDDADDDDDSLVEHSDHDFIHDSEPDEQASSDIEGDQEELCAEDDGTVDWEFDGAGLSLSTDASDVEDSAKSAAQVSPALSGSKKRKLKGPGNDDGRIRKKKLRGLPTFASYEDYARMIEDGPEENL</sequence>
<feature type="compositionally biased region" description="Basic and acidic residues" evidence="2">
    <location>
        <begin position="749"/>
        <end position="761"/>
    </location>
</feature>
<accession>A0A9P5TBS8</accession>
<dbReference type="EMBL" id="WHVB01000004">
    <property type="protein sequence ID" value="KAF8484068.1"/>
    <property type="molecule type" value="Genomic_DNA"/>
</dbReference>
<feature type="compositionally biased region" description="Basic and acidic residues" evidence="2">
    <location>
        <begin position="335"/>
        <end position="372"/>
    </location>
</feature>
<feature type="compositionally biased region" description="Basic and acidic residues" evidence="2">
    <location>
        <begin position="672"/>
        <end position="695"/>
    </location>
</feature>
<feature type="compositionally biased region" description="Acidic residues" evidence="2">
    <location>
        <begin position="729"/>
        <end position="748"/>
    </location>
</feature>
<gene>
    <name evidence="4" type="ORF">DFH94DRAFT_820810</name>
</gene>
<dbReference type="AlphaFoldDB" id="A0A9P5TBS8"/>
<dbReference type="OrthoDB" id="28947at2759"/>
<feature type="compositionally biased region" description="Acidic residues" evidence="2">
    <location>
        <begin position="762"/>
        <end position="790"/>
    </location>
</feature>
<dbReference type="PANTHER" id="PTHR12048:SF0">
    <property type="entry name" value="CCAAT_ENHANCER-BINDING PROTEIN ZETA"/>
    <property type="match status" value="1"/>
</dbReference>
<feature type="compositionally biased region" description="Acidic residues" evidence="2">
    <location>
        <begin position="703"/>
        <end position="712"/>
    </location>
</feature>
<comment type="similarity">
    <text evidence="1">Belongs to the CBF/MAK21 family.</text>
</comment>
<dbReference type="InterPro" id="IPR016024">
    <property type="entry name" value="ARM-type_fold"/>
</dbReference>
<dbReference type="InterPro" id="IPR040155">
    <property type="entry name" value="CEBPZ/Mak21-like"/>
</dbReference>
<dbReference type="InterPro" id="IPR005612">
    <property type="entry name" value="CCAAT-binding_factor"/>
</dbReference>
<feature type="region of interest" description="Disordered" evidence="2">
    <location>
        <begin position="335"/>
        <end position="375"/>
    </location>
</feature>
<feature type="region of interest" description="Disordered" evidence="2">
    <location>
        <begin position="672"/>
        <end position="839"/>
    </location>
</feature>
<feature type="domain" description="CCAAT-binding factor" evidence="3">
    <location>
        <begin position="430"/>
        <end position="567"/>
    </location>
</feature>
<reference evidence="4" key="2">
    <citation type="journal article" date="2020" name="Nat. Commun.">
        <title>Large-scale genome sequencing of mycorrhizal fungi provides insights into the early evolution of symbiotic traits.</title>
        <authorList>
            <person name="Miyauchi S."/>
            <person name="Kiss E."/>
            <person name="Kuo A."/>
            <person name="Drula E."/>
            <person name="Kohler A."/>
            <person name="Sanchez-Garcia M."/>
            <person name="Morin E."/>
            <person name="Andreopoulos B."/>
            <person name="Barry K.W."/>
            <person name="Bonito G."/>
            <person name="Buee M."/>
            <person name="Carver A."/>
            <person name="Chen C."/>
            <person name="Cichocki N."/>
            <person name="Clum A."/>
            <person name="Culley D."/>
            <person name="Crous P.W."/>
            <person name="Fauchery L."/>
            <person name="Girlanda M."/>
            <person name="Hayes R.D."/>
            <person name="Keri Z."/>
            <person name="LaButti K."/>
            <person name="Lipzen A."/>
            <person name="Lombard V."/>
            <person name="Magnuson J."/>
            <person name="Maillard F."/>
            <person name="Murat C."/>
            <person name="Nolan M."/>
            <person name="Ohm R.A."/>
            <person name="Pangilinan J."/>
            <person name="Pereira M.F."/>
            <person name="Perotto S."/>
            <person name="Peter M."/>
            <person name="Pfister S."/>
            <person name="Riley R."/>
            <person name="Sitrit Y."/>
            <person name="Stielow J.B."/>
            <person name="Szollosi G."/>
            <person name="Zifcakova L."/>
            <person name="Stursova M."/>
            <person name="Spatafora J.W."/>
            <person name="Tedersoo L."/>
            <person name="Vaario L.M."/>
            <person name="Yamada A."/>
            <person name="Yan M."/>
            <person name="Wang P."/>
            <person name="Xu J."/>
            <person name="Bruns T."/>
            <person name="Baldrian P."/>
            <person name="Vilgalys R."/>
            <person name="Dunand C."/>
            <person name="Henrissat B."/>
            <person name="Grigoriev I.V."/>
            <person name="Hibbett D."/>
            <person name="Nagy L.G."/>
            <person name="Martin F.M."/>
        </authorList>
    </citation>
    <scope>NUCLEOTIDE SEQUENCE</scope>
    <source>
        <strain evidence="4">Prilba</strain>
    </source>
</reference>